<dbReference type="InterPro" id="IPR002751">
    <property type="entry name" value="CbiM/NikMN"/>
</dbReference>
<evidence type="ECO:0000256" key="2">
    <source>
        <dbReference type="ARBA" id="ARBA00022448"/>
    </source>
</evidence>
<keyword evidence="5 7" id="KW-1133">Transmembrane helix</keyword>
<dbReference type="RefSeq" id="WP_367967052.1">
    <property type="nucleotide sequence ID" value="NZ_JBAKFI010000001.1"/>
</dbReference>
<keyword evidence="2" id="KW-0813">Transport</keyword>
<dbReference type="Proteomes" id="UP001556653">
    <property type="component" value="Unassembled WGS sequence"/>
</dbReference>
<comment type="caution">
    <text evidence="8">The sequence shown here is derived from an EMBL/GenBank/DDBJ whole genome shotgun (WGS) entry which is preliminary data.</text>
</comment>
<dbReference type="Gene3D" id="1.10.1760.20">
    <property type="match status" value="1"/>
</dbReference>
<organism evidence="8 9">
    <name type="scientific">Spiribacter onubensis</name>
    <dbReference type="NCBI Taxonomy" id="3122420"/>
    <lineage>
        <taxon>Bacteria</taxon>
        <taxon>Pseudomonadati</taxon>
        <taxon>Pseudomonadota</taxon>
        <taxon>Gammaproteobacteria</taxon>
        <taxon>Chromatiales</taxon>
        <taxon>Ectothiorhodospiraceae</taxon>
        <taxon>Spiribacter</taxon>
    </lineage>
</organism>
<feature type="transmembrane region" description="Helical" evidence="7">
    <location>
        <begin position="70"/>
        <end position="97"/>
    </location>
</feature>
<evidence type="ECO:0000256" key="6">
    <source>
        <dbReference type="ARBA" id="ARBA00023136"/>
    </source>
</evidence>
<comment type="subcellular location">
    <subcellularLocation>
        <location evidence="1">Cell membrane</location>
        <topology evidence="1">Multi-pass membrane protein</topology>
    </subcellularLocation>
</comment>
<evidence type="ECO:0000256" key="4">
    <source>
        <dbReference type="ARBA" id="ARBA00022692"/>
    </source>
</evidence>
<accession>A0ABV3S9E9</accession>
<evidence type="ECO:0000256" key="7">
    <source>
        <dbReference type="SAM" id="Phobius"/>
    </source>
</evidence>
<protein>
    <submittedName>
        <fullName evidence="8">Energy-coupling factor ABC transporter permease</fullName>
    </submittedName>
</protein>
<reference evidence="8 9" key="1">
    <citation type="submission" date="2024-02" db="EMBL/GenBank/DDBJ databases">
        <title>New especies of Spiribacter isolated from saline water.</title>
        <authorList>
            <person name="Leon M.J."/>
            <person name="De La Haba R."/>
            <person name="Sanchez-Porro C."/>
            <person name="Ventosa A."/>
        </authorList>
    </citation>
    <scope>NUCLEOTIDE SEQUENCE [LARGE SCALE GENOMIC DNA]</scope>
    <source>
        <strain evidence="9">ag22IC4-227</strain>
    </source>
</reference>
<keyword evidence="4 7" id="KW-0812">Transmembrane</keyword>
<keyword evidence="3" id="KW-1003">Cell membrane</keyword>
<keyword evidence="6 7" id="KW-0472">Membrane</keyword>
<evidence type="ECO:0000313" key="9">
    <source>
        <dbReference type="Proteomes" id="UP001556653"/>
    </source>
</evidence>
<evidence type="ECO:0000313" key="8">
    <source>
        <dbReference type="EMBL" id="MEX0386585.1"/>
    </source>
</evidence>
<dbReference type="Pfam" id="PF01891">
    <property type="entry name" value="CbiM"/>
    <property type="match status" value="1"/>
</dbReference>
<evidence type="ECO:0000256" key="5">
    <source>
        <dbReference type="ARBA" id="ARBA00022989"/>
    </source>
</evidence>
<feature type="transmembrane region" description="Helical" evidence="7">
    <location>
        <begin position="179"/>
        <end position="204"/>
    </location>
</feature>
<dbReference type="EMBL" id="JBAKFJ010000001">
    <property type="protein sequence ID" value="MEX0386585.1"/>
    <property type="molecule type" value="Genomic_DNA"/>
</dbReference>
<feature type="transmembrane region" description="Helical" evidence="7">
    <location>
        <begin position="41"/>
        <end position="58"/>
    </location>
</feature>
<evidence type="ECO:0000256" key="1">
    <source>
        <dbReference type="ARBA" id="ARBA00004651"/>
    </source>
</evidence>
<keyword evidence="9" id="KW-1185">Reference proteome</keyword>
<feature type="transmembrane region" description="Helical" evidence="7">
    <location>
        <begin position="12"/>
        <end position="29"/>
    </location>
</feature>
<feature type="transmembrane region" description="Helical" evidence="7">
    <location>
        <begin position="138"/>
        <end position="167"/>
    </location>
</feature>
<evidence type="ECO:0000256" key="3">
    <source>
        <dbReference type="ARBA" id="ARBA00022475"/>
    </source>
</evidence>
<gene>
    <name evidence="8" type="ORF">V6X64_06235</name>
</gene>
<proteinExistence type="predicted"/>
<sequence length="219" mass="23384">MNLAADSLPVWMAWGLLAVFGLIIGRAAWRAPWRALRANGLVTVFIAATALAGLLWSMQVGVREGLTLHLLGTASLVLVFGPALAMMAGAGALLMTIMAGQTDVLMAGYQGLLLAVLPVWVADGSHRLLRRLLPPNPFIFFLGSGFVGGMLALAAPILVSAVLIAFLGLQPGWAIQRDYLALLPLVLFPEGFINGGVMTALAVYQPDWVRSFDDETYLR</sequence>
<feature type="transmembrane region" description="Helical" evidence="7">
    <location>
        <begin position="104"/>
        <end position="122"/>
    </location>
</feature>
<name>A0ABV3S9E9_9GAMM</name>